<comment type="caution">
    <text evidence="2">The sequence shown here is derived from an EMBL/GenBank/DDBJ whole genome shotgun (WGS) entry which is preliminary data.</text>
</comment>
<accession>A0A7Y9AS78</accession>
<dbReference type="RefSeq" id="WP_179748122.1">
    <property type="nucleotide sequence ID" value="NZ_BAAAGN010000002.1"/>
</dbReference>
<dbReference type="EMBL" id="JACCBB010000001">
    <property type="protein sequence ID" value="NYD20468.1"/>
    <property type="molecule type" value="Genomic_DNA"/>
</dbReference>
<feature type="compositionally biased region" description="Basic residues" evidence="1">
    <location>
        <begin position="1"/>
        <end position="12"/>
    </location>
</feature>
<dbReference type="Pfam" id="PF08310">
    <property type="entry name" value="LGFP"/>
    <property type="match status" value="4"/>
</dbReference>
<keyword evidence="3" id="KW-1185">Reference proteome</keyword>
<feature type="region of interest" description="Disordered" evidence="1">
    <location>
        <begin position="1"/>
        <end position="38"/>
    </location>
</feature>
<evidence type="ECO:0000256" key="1">
    <source>
        <dbReference type="SAM" id="MobiDB-lite"/>
    </source>
</evidence>
<protein>
    <recommendedName>
        <fullName evidence="4">LGFP repeat-containing protein</fullName>
    </recommendedName>
</protein>
<proteinExistence type="predicted"/>
<feature type="compositionally biased region" description="Polar residues" evidence="1">
    <location>
        <begin position="25"/>
        <end position="38"/>
    </location>
</feature>
<organism evidence="2 3">
    <name type="scientific">Kineococcus aurantiacus</name>
    <dbReference type="NCBI Taxonomy" id="37633"/>
    <lineage>
        <taxon>Bacteria</taxon>
        <taxon>Bacillati</taxon>
        <taxon>Actinomycetota</taxon>
        <taxon>Actinomycetes</taxon>
        <taxon>Kineosporiales</taxon>
        <taxon>Kineosporiaceae</taxon>
        <taxon>Kineococcus</taxon>
    </lineage>
</organism>
<sequence>MSHTPGHRRPRRPDRYAPQRDFQHAPQQDDQPSHRQASWRQALAAAGLSVLTTLGLMAACPAPTASAASSAVVEGAIGARYSSLGGPGSFLGQPRTPEVPTPTRPGAYVVFDAGSIYWSPATGAWDVHGAIRDEWQRTGWEAGPLGFPTSGEVRTPNGRGAYTVFERGSIYWSPTTGAHEVHGDIRAAYAWAGWENGYLGFPRTGEVPTPAGDGAYTVFEGGSIYWSPWVGGAHVLRGAIRDAWASIGWENSPLGYPTSSEFNIRGGKRANFERGFIEWSPATGARINRTLADPSISGCDFPRGPVTIEHAADCVIRAWDAERFDIMREYATNAATIEASQWGGPFEGRRTFEGCEHNVPYPITQTSTGIECTYYFDDPAWIHGYAIVLGIEDYGYGPIVSDVESIG</sequence>
<reference evidence="2 3" key="1">
    <citation type="submission" date="2020-07" db="EMBL/GenBank/DDBJ databases">
        <title>Sequencing the genomes of 1000 actinobacteria strains.</title>
        <authorList>
            <person name="Klenk H.-P."/>
        </authorList>
    </citation>
    <scope>NUCLEOTIDE SEQUENCE [LARGE SCALE GENOMIC DNA]</scope>
    <source>
        <strain evidence="2 3">DSM 7487</strain>
    </source>
</reference>
<evidence type="ECO:0000313" key="3">
    <source>
        <dbReference type="Proteomes" id="UP000521922"/>
    </source>
</evidence>
<gene>
    <name evidence="2" type="ORF">BJ968_000008</name>
</gene>
<dbReference type="AlphaFoldDB" id="A0A7Y9AS78"/>
<evidence type="ECO:0000313" key="2">
    <source>
        <dbReference type="EMBL" id="NYD20468.1"/>
    </source>
</evidence>
<dbReference type="Proteomes" id="UP000521922">
    <property type="component" value="Unassembled WGS sequence"/>
</dbReference>
<feature type="compositionally biased region" description="Basic and acidic residues" evidence="1">
    <location>
        <begin position="13"/>
        <end position="23"/>
    </location>
</feature>
<name>A0A7Y9AS78_9ACTN</name>
<dbReference type="InterPro" id="IPR013207">
    <property type="entry name" value="LGFP"/>
</dbReference>
<evidence type="ECO:0008006" key="4">
    <source>
        <dbReference type="Google" id="ProtNLM"/>
    </source>
</evidence>